<gene>
    <name evidence="1" type="ORF">Z517_11065</name>
</gene>
<dbReference type="SUPFAM" id="SSF51735">
    <property type="entry name" value="NAD(P)-binding Rossmann-fold domains"/>
    <property type="match status" value="1"/>
</dbReference>
<protein>
    <recommendedName>
        <fullName evidence="3">NAD(P)-binding protein</fullName>
    </recommendedName>
</protein>
<proteinExistence type="predicted"/>
<organism evidence="1 2">
    <name type="scientific">Fonsecaea pedrosoi CBS 271.37</name>
    <dbReference type="NCBI Taxonomy" id="1442368"/>
    <lineage>
        <taxon>Eukaryota</taxon>
        <taxon>Fungi</taxon>
        <taxon>Dikarya</taxon>
        <taxon>Ascomycota</taxon>
        <taxon>Pezizomycotina</taxon>
        <taxon>Eurotiomycetes</taxon>
        <taxon>Chaetothyriomycetidae</taxon>
        <taxon>Chaetothyriales</taxon>
        <taxon>Herpotrichiellaceae</taxon>
        <taxon>Fonsecaea</taxon>
    </lineage>
</organism>
<dbReference type="InterPro" id="IPR002347">
    <property type="entry name" value="SDR_fam"/>
</dbReference>
<evidence type="ECO:0008006" key="3">
    <source>
        <dbReference type="Google" id="ProtNLM"/>
    </source>
</evidence>
<sequence length="260" mass="28023">MPSYLVTGANRGLGYGFVKFLAKNPENTIVGIVRNKEAADKSVAADGLKNVTMIQAEVVDLKSLLAAREKVAHITGGSLDYLINNAAYIDHTSQGKSLDDFEDSPEALDKALVDSFNVNVVGVIHVINVFLPLIKKGTQKKVVVISSGMADPDLVNSGISTDAPYTISKAAVNMAICKYNAKYKKEGILFFALSPGVVATWEGTQEPPSVIQDLRKMVPDWPGPLTPLESAEACVKVMHDFNAEEHGGSFVSHHGNKQWL</sequence>
<dbReference type="InterPro" id="IPR052184">
    <property type="entry name" value="SDR_enzymes"/>
</dbReference>
<dbReference type="InterPro" id="IPR036291">
    <property type="entry name" value="NAD(P)-bd_dom_sf"/>
</dbReference>
<name>A0A0D2GVA4_9EURO</name>
<dbReference type="GeneID" id="25310555"/>
<evidence type="ECO:0000313" key="2">
    <source>
        <dbReference type="Proteomes" id="UP000053029"/>
    </source>
</evidence>
<dbReference type="PANTHER" id="PTHR45458">
    <property type="entry name" value="SHORT-CHAIN DEHYDROGENASE/REDUCTASE SDR"/>
    <property type="match status" value="1"/>
</dbReference>
<dbReference type="Proteomes" id="UP000053029">
    <property type="component" value="Unassembled WGS sequence"/>
</dbReference>
<dbReference type="PRINTS" id="PR00081">
    <property type="entry name" value="GDHRDH"/>
</dbReference>
<accession>A0A0D2GVA4</accession>
<reference evidence="1 2" key="1">
    <citation type="submission" date="2015-01" db="EMBL/GenBank/DDBJ databases">
        <title>The Genome Sequence of Fonsecaea pedrosoi CBS 271.37.</title>
        <authorList>
            <consortium name="The Broad Institute Genomics Platform"/>
            <person name="Cuomo C."/>
            <person name="de Hoog S."/>
            <person name="Gorbushina A."/>
            <person name="Stielow B."/>
            <person name="Teixiera M."/>
            <person name="Abouelleil A."/>
            <person name="Chapman S.B."/>
            <person name="Priest M."/>
            <person name="Young S.K."/>
            <person name="Wortman J."/>
            <person name="Nusbaum C."/>
            <person name="Birren B."/>
        </authorList>
    </citation>
    <scope>NUCLEOTIDE SEQUENCE [LARGE SCALE GENOMIC DNA]</scope>
    <source>
        <strain evidence="1 2">CBS 271.37</strain>
    </source>
</reference>
<dbReference type="VEuPathDB" id="FungiDB:Z517_11065"/>
<dbReference type="GO" id="GO:0016616">
    <property type="term" value="F:oxidoreductase activity, acting on the CH-OH group of donors, NAD or NADP as acceptor"/>
    <property type="evidence" value="ECO:0007669"/>
    <property type="project" value="TreeGrafter"/>
</dbReference>
<dbReference type="AlphaFoldDB" id="A0A0D2GVA4"/>
<dbReference type="Gene3D" id="3.40.50.720">
    <property type="entry name" value="NAD(P)-binding Rossmann-like Domain"/>
    <property type="match status" value="1"/>
</dbReference>
<evidence type="ECO:0000313" key="1">
    <source>
        <dbReference type="EMBL" id="KIW76319.1"/>
    </source>
</evidence>
<keyword evidence="2" id="KW-1185">Reference proteome</keyword>
<dbReference type="EMBL" id="KN846975">
    <property type="protein sequence ID" value="KIW76319.1"/>
    <property type="molecule type" value="Genomic_DNA"/>
</dbReference>
<dbReference type="PANTHER" id="PTHR45458:SF3">
    <property type="entry name" value="CHAIN DEHYDROGENASE (ATSC), PUTATIVE-RELATED"/>
    <property type="match status" value="1"/>
</dbReference>
<dbReference type="RefSeq" id="XP_013280127.1">
    <property type="nucleotide sequence ID" value="XM_013424673.1"/>
</dbReference>
<dbReference type="OrthoDB" id="7289984at2759"/>
<dbReference type="Pfam" id="PF00106">
    <property type="entry name" value="adh_short"/>
    <property type="match status" value="1"/>
</dbReference>
<dbReference type="HOGENOM" id="CLU_010194_9_2_1"/>